<comment type="caution">
    <text evidence="2">The sequence shown here is derived from an EMBL/GenBank/DDBJ whole genome shotgun (WGS) entry which is preliminary data.</text>
</comment>
<feature type="transmembrane region" description="Helical" evidence="1">
    <location>
        <begin position="332"/>
        <end position="350"/>
    </location>
</feature>
<protein>
    <recommendedName>
        <fullName evidence="4">Glucosyl transferase GtrII</fullName>
    </recommendedName>
</protein>
<feature type="transmembrane region" description="Helical" evidence="1">
    <location>
        <begin position="299"/>
        <end position="320"/>
    </location>
</feature>
<dbReference type="EMBL" id="FNHD01000014">
    <property type="protein sequence ID" value="SDM13149.1"/>
    <property type="molecule type" value="Genomic_DNA"/>
</dbReference>
<keyword evidence="1" id="KW-0472">Membrane</keyword>
<feature type="transmembrane region" description="Helical" evidence="1">
    <location>
        <begin position="268"/>
        <end position="287"/>
    </location>
</feature>
<organism evidence="2 3">
    <name type="scientific">Chryseobacterium taihuense</name>
    <dbReference type="NCBI Taxonomy" id="1141221"/>
    <lineage>
        <taxon>Bacteria</taxon>
        <taxon>Pseudomonadati</taxon>
        <taxon>Bacteroidota</taxon>
        <taxon>Flavobacteriia</taxon>
        <taxon>Flavobacteriales</taxon>
        <taxon>Weeksellaceae</taxon>
        <taxon>Chryseobacterium group</taxon>
        <taxon>Chryseobacterium</taxon>
    </lineage>
</organism>
<keyword evidence="3" id="KW-1185">Reference proteome</keyword>
<reference evidence="2 3" key="1">
    <citation type="submission" date="2016-10" db="EMBL/GenBank/DDBJ databases">
        <authorList>
            <person name="Varghese N."/>
            <person name="Submissions S."/>
        </authorList>
    </citation>
    <scope>NUCLEOTIDE SEQUENCE [LARGE SCALE GENOMIC DNA]</scope>
    <source>
        <strain evidence="2 3">CGMCC 1.10941</strain>
    </source>
</reference>
<keyword evidence="1" id="KW-0812">Transmembrane</keyword>
<evidence type="ECO:0000256" key="1">
    <source>
        <dbReference type="SAM" id="Phobius"/>
    </source>
</evidence>
<feature type="transmembrane region" description="Helical" evidence="1">
    <location>
        <begin position="114"/>
        <end position="131"/>
    </location>
</feature>
<evidence type="ECO:0000313" key="2">
    <source>
        <dbReference type="EMBL" id="SDM13149.1"/>
    </source>
</evidence>
<feature type="transmembrane region" description="Helical" evidence="1">
    <location>
        <begin position="195"/>
        <end position="218"/>
    </location>
</feature>
<evidence type="ECO:0000313" key="3">
    <source>
        <dbReference type="Proteomes" id="UP000199242"/>
    </source>
</evidence>
<gene>
    <name evidence="2" type="ORF">SAMN05216273_11419</name>
</gene>
<evidence type="ECO:0008006" key="4">
    <source>
        <dbReference type="Google" id="ProtNLM"/>
    </source>
</evidence>
<dbReference type="Proteomes" id="UP000199242">
    <property type="component" value="Unassembled WGS sequence"/>
</dbReference>
<proteinExistence type="predicted"/>
<keyword evidence="1" id="KW-1133">Transmembrane helix</keyword>
<feature type="transmembrane region" description="Helical" evidence="1">
    <location>
        <begin position="163"/>
        <end position="189"/>
    </location>
</feature>
<accession>A0ABY0QYS7</accession>
<dbReference type="RefSeq" id="WP_143019046.1">
    <property type="nucleotide sequence ID" value="NZ_FNHD01000014.1"/>
</dbReference>
<feature type="transmembrane region" description="Helical" evidence="1">
    <location>
        <begin position="12"/>
        <end position="29"/>
    </location>
</feature>
<feature type="transmembrane region" description="Helical" evidence="1">
    <location>
        <begin position="359"/>
        <end position="378"/>
    </location>
</feature>
<sequence>MKNTHLSKSMIFLLLIIFTYIIYIHYSIYKSNVLLADDLGLIYRAKDIQQSYFEFIKLYIDSSTMSARPVSGFVTGSIIFFSQTNSQFYFLGLIFFPLSILSIYFVFSKILPKVITCLFVILYTTSMIGTAVQFSPIMLNSNIATIFYVFSIYFIVIRKNIVISLVLFVLSILSYEIFFMGLIINIIIIKQSKSKLLYIIISLMLIILYRKVVQPYFFVNSYHRDSVSNFLDLRRNIQIIIWAAKMIFRDYFIAIYRSLLNIQKLNAFEWILSLLISAGIFNLLKYYDFKFDLKKIKKIANIALVGFVFSFAIFSFSTYMPTLFGFENRNLAAIRLFFTLLIICIIFILFNKVRFRKNIMAFLFSCFVLISVLSNLGVKNSWIYANDYNNKLFKKIQTELNNSKIESGVVCVDFDVYSILKNDPNFTLREPVFFNGWESHELAVRNGIDLKNIIIQNSEREKNCMYKIFIRNQNVTLKISDL</sequence>
<name>A0ABY0QYS7_9FLAO</name>
<feature type="transmembrane region" description="Helical" evidence="1">
    <location>
        <begin position="88"/>
        <end position="107"/>
    </location>
</feature>
<feature type="transmembrane region" description="Helical" evidence="1">
    <location>
        <begin position="137"/>
        <end position="156"/>
    </location>
</feature>